<evidence type="ECO:0000313" key="3">
    <source>
        <dbReference type="Proteomes" id="UP000093355"/>
    </source>
</evidence>
<dbReference type="RefSeq" id="WP_067025908.1">
    <property type="nucleotide sequence ID" value="NZ_CP038256.1"/>
</dbReference>
<name>A0A1B9NCQ0_9MICO</name>
<dbReference type="OrthoDB" id="10018972at2"/>
<dbReference type="STRING" id="904291.A7J15_05975"/>
<accession>A0A1B9NCQ0</accession>
<organism evidence="2 3">
    <name type="scientific">Microbacterium sediminis</name>
    <dbReference type="NCBI Taxonomy" id="904291"/>
    <lineage>
        <taxon>Bacteria</taxon>
        <taxon>Bacillati</taxon>
        <taxon>Actinomycetota</taxon>
        <taxon>Actinomycetes</taxon>
        <taxon>Micrococcales</taxon>
        <taxon>Microbacteriaceae</taxon>
        <taxon>Microbacterium</taxon>
    </lineage>
</organism>
<evidence type="ECO:0000256" key="1">
    <source>
        <dbReference type="SAM" id="MobiDB-lite"/>
    </source>
</evidence>
<feature type="region of interest" description="Disordered" evidence="1">
    <location>
        <begin position="37"/>
        <end position="93"/>
    </location>
</feature>
<comment type="caution">
    <text evidence="2">The sequence shown here is derived from an EMBL/GenBank/DDBJ whole genome shotgun (WGS) entry which is preliminary data.</text>
</comment>
<dbReference type="Proteomes" id="UP000093355">
    <property type="component" value="Unassembled WGS sequence"/>
</dbReference>
<dbReference type="AlphaFoldDB" id="A0A1B9NCQ0"/>
<dbReference type="EMBL" id="LXMD01000022">
    <property type="protein sequence ID" value="OCG74376.1"/>
    <property type="molecule type" value="Genomic_DNA"/>
</dbReference>
<evidence type="ECO:0000313" key="2">
    <source>
        <dbReference type="EMBL" id="OCG74376.1"/>
    </source>
</evidence>
<sequence>MDEDAELAQLQARAYGPDADIDAAGAARLRELQERARAARSAALATAPTEAPVTVAPVAAPAPPSEPEPSSPGAPARPEPAGDARPAAAEVEAPARGWWRRPAVIAAVGALAGVALAGGVGAAITAGAAPDAILAIEPEGRAATVFGGFGDATVFELYHGIDVSSTTQAGSTCLHVYYDFVDEGGGTAAFGDSRCAPDGAAVIAEVWVGESPYGWSSGELEDVRSGTFLRFQLDGDVVKVWRFDPPAPTETPAGS</sequence>
<keyword evidence="3" id="KW-1185">Reference proteome</keyword>
<proteinExistence type="predicted"/>
<gene>
    <name evidence="2" type="ORF">A7J15_05975</name>
</gene>
<reference evidence="2 3" key="1">
    <citation type="submission" date="2016-05" db="EMBL/GenBank/DDBJ databases">
        <authorList>
            <person name="Lavstsen T."/>
            <person name="Jespersen J.S."/>
        </authorList>
    </citation>
    <scope>NUCLEOTIDE SEQUENCE [LARGE SCALE GENOMIC DNA]</scope>
    <source>
        <strain evidence="2 3">YLB-01</strain>
    </source>
</reference>
<protein>
    <submittedName>
        <fullName evidence="2">Uncharacterized protein</fullName>
    </submittedName>
</protein>
<feature type="compositionally biased region" description="Low complexity" evidence="1">
    <location>
        <begin position="79"/>
        <end position="93"/>
    </location>
</feature>
<feature type="compositionally biased region" description="Pro residues" evidence="1">
    <location>
        <begin position="60"/>
        <end position="78"/>
    </location>
</feature>
<feature type="compositionally biased region" description="Low complexity" evidence="1">
    <location>
        <begin position="39"/>
        <end position="59"/>
    </location>
</feature>